<name>Q39YI5_GEOMG</name>
<reference evidence="2 3" key="1">
    <citation type="submission" date="2005-10" db="EMBL/GenBank/DDBJ databases">
        <title>Complete sequence of Geobacter metallireducens GS-15.</title>
        <authorList>
            <consortium name="US DOE Joint Genome Institute"/>
            <person name="Copeland A."/>
            <person name="Lucas S."/>
            <person name="Lapidus A."/>
            <person name="Barry K."/>
            <person name="Detter J.C."/>
            <person name="Glavina T."/>
            <person name="Hammon N."/>
            <person name="Israni S."/>
            <person name="Pitluck S."/>
            <person name="Di Bartolo G."/>
            <person name="Chain P."/>
            <person name="Schmutz J."/>
            <person name="Larimer F."/>
            <person name="Land M."/>
            <person name="Kyrpides N."/>
            <person name="Ivanova N."/>
            <person name="Richardson P."/>
        </authorList>
    </citation>
    <scope>NUCLEOTIDE SEQUENCE [LARGE SCALE GENOMIC DNA]</scope>
    <source>
        <strain evidence="3">ATCC 53774 / DSM 7210 / GS-15</strain>
    </source>
</reference>
<organism evidence="2 3">
    <name type="scientific">Geobacter metallireducens (strain ATCC 53774 / DSM 7210 / GS-15)</name>
    <dbReference type="NCBI Taxonomy" id="269799"/>
    <lineage>
        <taxon>Bacteria</taxon>
        <taxon>Pseudomonadati</taxon>
        <taxon>Thermodesulfobacteriota</taxon>
        <taxon>Desulfuromonadia</taxon>
        <taxon>Geobacterales</taxon>
        <taxon>Geobacteraceae</taxon>
        <taxon>Geobacter</taxon>
    </lineage>
</organism>
<dbReference type="HOGENOM" id="CLU_1852315_0_0_7"/>
<accession>Q39YI5</accession>
<dbReference type="AlphaFoldDB" id="Q39YI5"/>
<evidence type="ECO:0000313" key="3">
    <source>
        <dbReference type="Proteomes" id="UP000007073"/>
    </source>
</evidence>
<protein>
    <recommendedName>
        <fullName evidence="4">Flagellar protein FlgN</fullName>
    </recommendedName>
</protein>
<feature type="coiled-coil region" evidence="1">
    <location>
        <begin position="9"/>
        <end position="40"/>
    </location>
</feature>
<dbReference type="EMBL" id="CP000148">
    <property type="protein sequence ID" value="ABB30689.1"/>
    <property type="molecule type" value="Genomic_DNA"/>
</dbReference>
<proteinExistence type="predicted"/>
<sequence>MSMTLGDLLVDAERQSSLLLQEAEKLLRDLDIIADDELAQLLARRQEIVDWFQNFDVRLYDCMDGSPDAQAAVAKFRICQKETMERILEIDAMTVALAKGRLASIGDALAACAKEAKVLSAYGETVGGTRRHRLDSVL</sequence>
<dbReference type="STRING" id="269799.Gmet_0446"/>
<dbReference type="Proteomes" id="UP000007073">
    <property type="component" value="Chromosome"/>
</dbReference>
<reference evidence="2 3" key="2">
    <citation type="journal article" date="2009" name="BMC Microbiol.">
        <title>The genome sequence of Geobacter metallireducens: features of metabolism, physiology and regulation common and dissimilar to Geobacter sulfurreducens.</title>
        <authorList>
            <person name="Aklujkar M."/>
            <person name="Krushkal J."/>
            <person name="DiBartolo G."/>
            <person name="Lapidus A."/>
            <person name="Land M.L."/>
            <person name="Lovley D.R."/>
        </authorList>
    </citation>
    <scope>NUCLEOTIDE SEQUENCE [LARGE SCALE GENOMIC DNA]</scope>
    <source>
        <strain evidence="3">ATCC 53774 / DSM 7210 / GS-15</strain>
    </source>
</reference>
<gene>
    <name evidence="2" type="ordered locus">Gmet_0446</name>
</gene>
<evidence type="ECO:0000256" key="1">
    <source>
        <dbReference type="SAM" id="Coils"/>
    </source>
</evidence>
<evidence type="ECO:0000313" key="2">
    <source>
        <dbReference type="EMBL" id="ABB30689.1"/>
    </source>
</evidence>
<keyword evidence="3" id="KW-1185">Reference proteome</keyword>
<dbReference type="KEGG" id="gme:Gmet_0446"/>
<keyword evidence="1" id="KW-0175">Coiled coil</keyword>
<evidence type="ECO:0008006" key="4">
    <source>
        <dbReference type="Google" id="ProtNLM"/>
    </source>
</evidence>